<dbReference type="InterPro" id="IPR003597">
    <property type="entry name" value="Ig_C1-set"/>
</dbReference>
<dbReference type="InterPro" id="IPR013783">
    <property type="entry name" value="Ig-like_fold"/>
</dbReference>
<keyword evidence="1" id="KW-0393">Immunoglobulin domain</keyword>
<dbReference type="SUPFAM" id="SSF48726">
    <property type="entry name" value="Immunoglobulin"/>
    <property type="match status" value="4"/>
</dbReference>
<gene>
    <name evidence="5" type="ORF">J1605_011782</name>
</gene>
<dbReference type="SMART" id="SM00407">
    <property type="entry name" value="IGc1"/>
    <property type="match status" value="4"/>
</dbReference>
<dbReference type="InterPro" id="IPR050380">
    <property type="entry name" value="Immune_Resp_Modulators"/>
</dbReference>
<reference evidence="5 6" key="1">
    <citation type="submission" date="2022-11" db="EMBL/GenBank/DDBJ databases">
        <title>Whole genome sequence of Eschrichtius robustus ER-17-0199.</title>
        <authorList>
            <person name="Bruniche-Olsen A."/>
            <person name="Black A.N."/>
            <person name="Fields C.J."/>
            <person name="Walden K."/>
            <person name="Dewoody J.A."/>
        </authorList>
    </citation>
    <scope>NUCLEOTIDE SEQUENCE [LARGE SCALE GENOMIC DNA]</scope>
    <source>
        <strain evidence="5">ER-17-0199</strain>
        <tissue evidence="5">Blubber</tissue>
    </source>
</reference>
<feature type="compositionally biased region" description="Polar residues" evidence="3">
    <location>
        <begin position="444"/>
        <end position="460"/>
    </location>
</feature>
<dbReference type="Proteomes" id="UP001159641">
    <property type="component" value="Unassembled WGS sequence"/>
</dbReference>
<feature type="region of interest" description="Disordered" evidence="3">
    <location>
        <begin position="399"/>
        <end position="463"/>
    </location>
</feature>
<dbReference type="FunFam" id="2.60.40.10:FF:001836">
    <property type="entry name" value="Immunoglobulin heavy constant mu"/>
    <property type="match status" value="1"/>
</dbReference>
<dbReference type="Gene3D" id="2.60.40.10">
    <property type="entry name" value="Immunoglobulins"/>
    <property type="match status" value="4"/>
</dbReference>
<dbReference type="CDD" id="cd05768">
    <property type="entry name" value="IgC1_CH3_IgAGD_CH4_IgAEM"/>
    <property type="match status" value="1"/>
</dbReference>
<proteinExistence type="predicted"/>
<dbReference type="AlphaFoldDB" id="A0AB34GKQ9"/>
<evidence type="ECO:0000256" key="3">
    <source>
        <dbReference type="SAM" id="MobiDB-lite"/>
    </source>
</evidence>
<feature type="domain" description="Ig-like" evidence="4">
    <location>
        <begin position="121"/>
        <end position="220"/>
    </location>
</feature>
<feature type="domain" description="Ig-like" evidence="4">
    <location>
        <begin position="470"/>
        <end position="571"/>
    </location>
</feature>
<dbReference type="CDD" id="cd07696">
    <property type="entry name" value="IgC1_CH3_IgAEM_CH2_IgG"/>
    <property type="match status" value="1"/>
</dbReference>
<keyword evidence="6" id="KW-1185">Reference proteome</keyword>
<accession>A0AB34GKQ9</accession>
<dbReference type="Pfam" id="PF07654">
    <property type="entry name" value="C1-set"/>
    <property type="match status" value="4"/>
</dbReference>
<evidence type="ECO:0000313" key="5">
    <source>
        <dbReference type="EMBL" id="KAJ8780179.1"/>
    </source>
</evidence>
<protein>
    <recommendedName>
        <fullName evidence="2">Ig mu chain C region</fullName>
    </recommendedName>
</protein>
<evidence type="ECO:0000256" key="2">
    <source>
        <dbReference type="ARBA" id="ARBA00073862"/>
    </source>
</evidence>
<feature type="domain" description="Ig-like" evidence="4">
    <location>
        <begin position="302"/>
        <end position="406"/>
    </location>
</feature>
<evidence type="ECO:0000259" key="4">
    <source>
        <dbReference type="PROSITE" id="PS50835"/>
    </source>
</evidence>
<comment type="caution">
    <text evidence="5">The sequence shown here is derived from an EMBL/GenBank/DDBJ whole genome shotgun (WGS) entry which is preliminary data.</text>
</comment>
<dbReference type="InterPro" id="IPR036179">
    <property type="entry name" value="Ig-like_dom_sf"/>
</dbReference>
<dbReference type="PROSITE" id="PS50835">
    <property type="entry name" value="IG_LIKE"/>
    <property type="match status" value="4"/>
</dbReference>
<dbReference type="InterPro" id="IPR007110">
    <property type="entry name" value="Ig-like_dom"/>
</dbReference>
<evidence type="ECO:0000256" key="1">
    <source>
        <dbReference type="ARBA" id="ARBA00023319"/>
    </source>
</evidence>
<dbReference type="FunFam" id="2.60.40.10:FF:000463">
    <property type="entry name" value="Immunoglobulin heavy constant gamma 1"/>
    <property type="match status" value="2"/>
</dbReference>
<name>A0AB34GKQ9_ESCRO</name>
<dbReference type="EMBL" id="JAIQCJ010002164">
    <property type="protein sequence ID" value="KAJ8780179.1"/>
    <property type="molecule type" value="Genomic_DNA"/>
</dbReference>
<sequence>LSLGSSGSPSAPTLFPLVSCVSALSDENPVALGCLARDFLPSSISFSWSYQNKSEISGQSIQSFPAVLREGKYAASSQVLLPLSSIPQGSEEHLLCRVQHPNGEESVEVPVQVVPPHPMPPNVSVFIPPRDAFSGTPQRTSRLICQATDFSPKQISLSWFRDGKRVVSGISEGPVETVQSSPVTFRTYSMLTITESEWLSQSVFTCEVEHNGMTFQKNVSSVCGPCECSPRGWGDPHTQVCRHRPQRPSSSLSLGFPEWPRAGRGCVQGSRGLTRGSANSAPALWAELFLHLISRQPTLFPPPAPTIPIGIFTIPPSFAGIFLTKSAKLSCLVTDLTTYDSLSISWTRQDGEALQTLINISESHPNGTFSAVGETSVCVEDWESGEGFTCTVTHTDLPSPLKRSISRPKGKPALASFPPPRALPRLLGSEDREAGPGEPLRSPLSRTNPSRPQPALTTVSPPAEVAKHMPSVYVLPPAREQLSLRESASVTCLVKGFSPADVFVQWLQKGQPMSSDKYVTSAPAPEPQAPGLYFVHSILTVSEEDWNSGETYTCVVGHEALPHMVTERTVDKSTGKPTLYNVSLVMSDTASTCY</sequence>
<dbReference type="PROSITE" id="PS00290">
    <property type="entry name" value="IG_MHC"/>
    <property type="match status" value="3"/>
</dbReference>
<dbReference type="CDD" id="cd16093">
    <property type="entry name" value="IgC1_CH2_Mu"/>
    <property type="match status" value="1"/>
</dbReference>
<dbReference type="PANTHER" id="PTHR23411">
    <property type="entry name" value="TAPASIN"/>
    <property type="match status" value="1"/>
</dbReference>
<dbReference type="FunFam" id="2.60.40.10:FF:000998">
    <property type="entry name" value="Immunoglobulin heavy constant epsilon"/>
    <property type="match status" value="1"/>
</dbReference>
<feature type="non-terminal residue" evidence="5">
    <location>
        <position position="1"/>
    </location>
</feature>
<evidence type="ECO:0000313" key="6">
    <source>
        <dbReference type="Proteomes" id="UP001159641"/>
    </source>
</evidence>
<organism evidence="5 6">
    <name type="scientific">Eschrichtius robustus</name>
    <name type="common">California gray whale</name>
    <name type="synonym">Eschrichtius gibbosus</name>
    <dbReference type="NCBI Taxonomy" id="9764"/>
    <lineage>
        <taxon>Eukaryota</taxon>
        <taxon>Metazoa</taxon>
        <taxon>Chordata</taxon>
        <taxon>Craniata</taxon>
        <taxon>Vertebrata</taxon>
        <taxon>Euteleostomi</taxon>
        <taxon>Mammalia</taxon>
        <taxon>Eutheria</taxon>
        <taxon>Laurasiatheria</taxon>
        <taxon>Artiodactyla</taxon>
        <taxon>Whippomorpha</taxon>
        <taxon>Cetacea</taxon>
        <taxon>Mysticeti</taxon>
        <taxon>Eschrichtiidae</taxon>
        <taxon>Eschrichtius</taxon>
    </lineage>
</organism>
<feature type="domain" description="Ig-like" evidence="4">
    <location>
        <begin position="12"/>
        <end position="112"/>
    </location>
</feature>
<dbReference type="InterPro" id="IPR003006">
    <property type="entry name" value="Ig/MHC_CS"/>
</dbReference>